<dbReference type="OrthoDB" id="1404180at2"/>
<organism evidence="2 3">
    <name type="scientific">Haloflavibacter putidus</name>
    <dbReference type="NCBI Taxonomy" id="2576776"/>
    <lineage>
        <taxon>Bacteria</taxon>
        <taxon>Pseudomonadati</taxon>
        <taxon>Bacteroidota</taxon>
        <taxon>Flavobacteriia</taxon>
        <taxon>Flavobacteriales</taxon>
        <taxon>Flavobacteriaceae</taxon>
        <taxon>Haloflavibacter</taxon>
    </lineage>
</organism>
<evidence type="ECO:0000313" key="2">
    <source>
        <dbReference type="EMBL" id="TQD35389.1"/>
    </source>
</evidence>
<name>A0A507ZE68_9FLAO</name>
<evidence type="ECO:0000313" key="3">
    <source>
        <dbReference type="Proteomes" id="UP000317169"/>
    </source>
</evidence>
<accession>A0A507ZE68</accession>
<comment type="caution">
    <text evidence="2">The sequence shown here is derived from an EMBL/GenBank/DDBJ whole genome shotgun (WGS) entry which is preliminary data.</text>
</comment>
<sequence>MKNQQKKTRMFNKLNGIRLMALALFAFTFFSCSSDDDAVSNNNNPQEDLYAVYWRVNTPDGRTNYVSLVNEIMSGAVDASQALEVSGKSRFFAPENADYFVIGDGENMTFTRYNINQENQTIEPGESFSLTNQGVTSLQKRNVFLSETKAYYIDNTQGQIVIWNPEEMVITGSFDLPAEFADGYQGFSTQLGFGDYQVNGNQMLIPVGWVNFANNTHLDKTGLAVVDVENDQVLSYNEDTRCALAVETAFMPNGDVYYGVSERYHFSTEARENEDCGCILKVAAGANDFDQDYDPNFMNQIEGKKVGIGLTNSPKMNHGYVKVLDTSILPWSPDVEAINYYGLVWETYEINLPENEIIRKVDRPLAPSYSENLYTFDGIQYGAIKVSDDEQYKVIEYNTDGSYVEGLDVPGYISNMQRLHKAI</sequence>
<dbReference type="RefSeq" id="WP_141422363.1">
    <property type="nucleotide sequence ID" value="NZ_VIAR01000012.1"/>
</dbReference>
<dbReference type="AlphaFoldDB" id="A0A507ZE68"/>
<feature type="chain" id="PRO_5021423982" evidence="1">
    <location>
        <begin position="35"/>
        <end position="423"/>
    </location>
</feature>
<dbReference type="Proteomes" id="UP000317169">
    <property type="component" value="Unassembled WGS sequence"/>
</dbReference>
<keyword evidence="3" id="KW-1185">Reference proteome</keyword>
<protein>
    <submittedName>
        <fullName evidence="2">Uncharacterized protein</fullName>
    </submittedName>
</protein>
<proteinExistence type="predicted"/>
<dbReference type="EMBL" id="VIAR01000012">
    <property type="protein sequence ID" value="TQD35389.1"/>
    <property type="molecule type" value="Genomic_DNA"/>
</dbReference>
<feature type="signal peptide" evidence="1">
    <location>
        <begin position="1"/>
        <end position="34"/>
    </location>
</feature>
<gene>
    <name evidence="2" type="ORF">FKR84_10990</name>
</gene>
<dbReference type="PROSITE" id="PS51257">
    <property type="entry name" value="PROKAR_LIPOPROTEIN"/>
    <property type="match status" value="1"/>
</dbReference>
<evidence type="ECO:0000256" key="1">
    <source>
        <dbReference type="SAM" id="SignalP"/>
    </source>
</evidence>
<reference evidence="2 3" key="1">
    <citation type="submission" date="2019-06" db="EMBL/GenBank/DDBJ databases">
        <title>Flavibacter putida gen. nov., sp. nov., a novel marine bacterium of the family Flavobacteriaceae isolated from coastal seawater.</title>
        <authorList>
            <person name="Feng X."/>
        </authorList>
    </citation>
    <scope>NUCLEOTIDE SEQUENCE [LARGE SCALE GENOMIC DNA]</scope>
    <source>
        <strain evidence="2 3">PLHSN227</strain>
    </source>
</reference>
<keyword evidence="1" id="KW-0732">Signal</keyword>